<sequence length="665" mass="76995">MTDRDKDHVPILPRKVELQKFTARSASMSIPVSETYENEDTFVSHTGPLRLQRPTQFEHMSGPLYSNQRAEKPTWTKLGKQNSIAHAIMPEEIRRNDWSYHNDIGRNEHLLKSGPLGLCNNPDCTDCPAAYKKTKRHYYGSPASLDSKLHNLLYGDVDGWAKKSLSYLASYFPIMNPHTKVVQQWNKFFVISCLVAIFIDPLFFFLLSVEQVDKCIVLNWSFATVLAVVRSITDLIYLLHMLLQFRLAYVAPESRVVGAGDLVDEPKKIALHYLQGYFIVDFFVVLPLPQRVNQCLRDACSLSKTPYCQTLIDCGRGNNIQQFDPSRQAWKNEGNSNNCFVSSDGPFNYGIYQQAVLLTTEHSVVKRYVYSLFWGFQQISTLAGNLVPSYFEWEVLFTMAIVGLGLLLFALLIGNMQNFLQALERRRLEMQLRRRDVEQWMSHRRLPEDLRRRVRQAERFTWAATRGVNEEELLENLPEDIQREIRRHFFKFLNKVRIFKLMDEPILDAICEKLRQTLYIRGSDILYQGGPVEKMVFIVRGKLESIGADGFITPLQEGDVCGEELLTWCLEHSSVNREGGRIRFAGLRLLATRTVRCLTNVEAFALRAADLEEVTSLFSRFLRNPRVQGAIRYMSPYWRNMAATRIQVAWRYRQRRLKRTESSNP</sequence>
<keyword evidence="3" id="KW-1133">Transmembrane helix</keyword>
<protein>
    <submittedName>
        <fullName evidence="6">Probable cyclic nucleotide-gated ion channel 20, chloroplastic isoform X3</fullName>
    </submittedName>
</protein>
<keyword evidence="3" id="KW-0812">Transmembrane</keyword>
<dbReference type="Proteomes" id="UP000515123">
    <property type="component" value="Linkage group 20"/>
</dbReference>
<dbReference type="SMART" id="SM00100">
    <property type="entry name" value="cNMP"/>
    <property type="match status" value="1"/>
</dbReference>
<evidence type="ECO:0000259" key="4">
    <source>
        <dbReference type="PROSITE" id="PS50042"/>
    </source>
</evidence>
<keyword evidence="1" id="KW-0406">Ion transport</keyword>
<feature type="transmembrane region" description="Helical" evidence="3">
    <location>
        <begin position="188"/>
        <end position="208"/>
    </location>
</feature>
<gene>
    <name evidence="6" type="primary">LOC109725771</name>
</gene>
<feature type="transmembrane region" description="Helical" evidence="3">
    <location>
        <begin position="220"/>
        <end position="239"/>
    </location>
</feature>
<proteinExistence type="predicted"/>
<evidence type="ECO:0000256" key="2">
    <source>
        <dbReference type="ARBA" id="ARBA00023303"/>
    </source>
</evidence>
<dbReference type="InterPro" id="IPR018490">
    <property type="entry name" value="cNMP-bd_dom_sf"/>
</dbReference>
<dbReference type="PROSITE" id="PS50042">
    <property type="entry name" value="CNMP_BINDING_3"/>
    <property type="match status" value="1"/>
</dbReference>
<reference evidence="5" key="1">
    <citation type="journal article" date="2015" name="Nat. Genet.">
        <title>The pineapple genome and the evolution of CAM photosynthesis.</title>
        <authorList>
            <person name="Ming R."/>
            <person name="VanBuren R."/>
            <person name="Wai C.M."/>
            <person name="Tang H."/>
            <person name="Schatz M.C."/>
            <person name="Bowers J.E."/>
            <person name="Lyons E."/>
            <person name="Wang M.L."/>
            <person name="Chen J."/>
            <person name="Biggers E."/>
            <person name="Zhang J."/>
            <person name="Huang L."/>
            <person name="Zhang L."/>
            <person name="Miao W."/>
            <person name="Zhang J."/>
            <person name="Ye Z."/>
            <person name="Miao C."/>
            <person name="Lin Z."/>
            <person name="Wang H."/>
            <person name="Zhou H."/>
            <person name="Yim W.C."/>
            <person name="Priest H.D."/>
            <person name="Zheng C."/>
            <person name="Woodhouse M."/>
            <person name="Edger P.P."/>
            <person name="Guyot R."/>
            <person name="Guo H.B."/>
            <person name="Guo H."/>
            <person name="Zheng G."/>
            <person name="Singh R."/>
            <person name="Sharma A."/>
            <person name="Min X."/>
            <person name="Zheng Y."/>
            <person name="Lee H."/>
            <person name="Gurtowski J."/>
            <person name="Sedlazeck F.J."/>
            <person name="Harkess A."/>
            <person name="McKain M.R."/>
            <person name="Liao Z."/>
            <person name="Fang J."/>
            <person name="Liu J."/>
            <person name="Zhang X."/>
            <person name="Zhang Q."/>
            <person name="Hu W."/>
            <person name="Qin Y."/>
            <person name="Wang K."/>
            <person name="Chen L.Y."/>
            <person name="Shirley N."/>
            <person name="Lin Y.R."/>
            <person name="Liu L.Y."/>
            <person name="Hernandez A.G."/>
            <person name="Wright C.L."/>
            <person name="Bulone V."/>
            <person name="Tuskan G.A."/>
            <person name="Heath K."/>
            <person name="Zee F."/>
            <person name="Moore P.H."/>
            <person name="Sunkar R."/>
            <person name="Leebens-Mack J.H."/>
            <person name="Mockler T."/>
            <person name="Bennetzen J.L."/>
            <person name="Freeling M."/>
            <person name="Sankoff D."/>
            <person name="Paterson A.H."/>
            <person name="Zhu X."/>
            <person name="Yang X."/>
            <person name="Smith J.A."/>
            <person name="Cushman J.C."/>
            <person name="Paull R.E."/>
            <person name="Yu Q."/>
        </authorList>
    </citation>
    <scope>NUCLEOTIDE SEQUENCE [LARGE SCALE GENOMIC DNA]</scope>
    <source>
        <strain evidence="5">cv. F153</strain>
    </source>
</reference>
<dbReference type="InterPro" id="IPR000595">
    <property type="entry name" value="cNMP-bd_dom"/>
</dbReference>
<dbReference type="GO" id="GO:0016020">
    <property type="term" value="C:membrane"/>
    <property type="evidence" value="ECO:0007669"/>
    <property type="project" value="UniProtKB-SubCell"/>
</dbReference>
<organism evidence="5 6">
    <name type="scientific">Ananas comosus</name>
    <name type="common">Pineapple</name>
    <name type="synonym">Ananas ananas</name>
    <dbReference type="NCBI Taxonomy" id="4615"/>
    <lineage>
        <taxon>Eukaryota</taxon>
        <taxon>Viridiplantae</taxon>
        <taxon>Streptophyta</taxon>
        <taxon>Embryophyta</taxon>
        <taxon>Tracheophyta</taxon>
        <taxon>Spermatophyta</taxon>
        <taxon>Magnoliopsida</taxon>
        <taxon>Liliopsida</taxon>
        <taxon>Poales</taxon>
        <taxon>Bromeliaceae</taxon>
        <taxon>Bromelioideae</taxon>
        <taxon>Ananas</taxon>
    </lineage>
</organism>
<dbReference type="PANTHER" id="PTHR45651:SF11">
    <property type="entry name" value="CYCLIC NUCLEOTIDE-GATED ION CHANNEL 20, CHLOROPLASTIC-RELATED"/>
    <property type="match status" value="1"/>
</dbReference>
<dbReference type="Gene3D" id="2.60.120.10">
    <property type="entry name" value="Jelly Rolls"/>
    <property type="match status" value="1"/>
</dbReference>
<evidence type="ECO:0000313" key="5">
    <source>
        <dbReference type="Proteomes" id="UP000515123"/>
    </source>
</evidence>
<evidence type="ECO:0000313" key="6">
    <source>
        <dbReference type="RefSeq" id="XP_020110707.1"/>
    </source>
</evidence>
<feature type="transmembrane region" description="Helical" evidence="3">
    <location>
        <begin position="397"/>
        <end position="420"/>
    </location>
</feature>
<dbReference type="PANTHER" id="PTHR45651">
    <property type="entry name" value="CYCLIC NUCLEOTIDE-GATED ION CHANNEL 15-RELATED-RELATED"/>
    <property type="match status" value="1"/>
</dbReference>
<dbReference type="AlphaFoldDB" id="A0A6P5GSB2"/>
<dbReference type="CDD" id="cd00038">
    <property type="entry name" value="CAP_ED"/>
    <property type="match status" value="1"/>
</dbReference>
<dbReference type="GO" id="GO:0034220">
    <property type="term" value="P:monoatomic ion transmembrane transport"/>
    <property type="evidence" value="ECO:0007669"/>
    <property type="project" value="UniProtKB-KW"/>
</dbReference>
<dbReference type="GeneID" id="109725771"/>
<dbReference type="RefSeq" id="XP_020110707.1">
    <property type="nucleotide sequence ID" value="XM_020255118.1"/>
</dbReference>
<reference evidence="6" key="2">
    <citation type="submission" date="2025-08" db="UniProtKB">
        <authorList>
            <consortium name="RefSeq"/>
        </authorList>
    </citation>
    <scope>IDENTIFICATION</scope>
    <source>
        <tissue evidence="6">Leaf</tissue>
    </source>
</reference>
<keyword evidence="1" id="KW-1071">Ligand-gated ion channel</keyword>
<dbReference type="Gene3D" id="1.10.287.630">
    <property type="entry name" value="Helix hairpin bin"/>
    <property type="match status" value="1"/>
</dbReference>
<dbReference type="SUPFAM" id="SSF81324">
    <property type="entry name" value="Voltage-gated potassium channels"/>
    <property type="match status" value="1"/>
</dbReference>
<feature type="domain" description="Cyclic nucleotide-binding" evidence="4">
    <location>
        <begin position="498"/>
        <end position="566"/>
    </location>
</feature>
<evidence type="ECO:0000256" key="1">
    <source>
        <dbReference type="ARBA" id="ARBA00023286"/>
    </source>
</evidence>
<accession>A0A6P5GSB2</accession>
<dbReference type="SUPFAM" id="SSF51206">
    <property type="entry name" value="cAMP-binding domain-like"/>
    <property type="match status" value="1"/>
</dbReference>
<evidence type="ECO:0000256" key="3">
    <source>
        <dbReference type="SAM" id="Phobius"/>
    </source>
</evidence>
<keyword evidence="5" id="KW-1185">Reference proteome</keyword>
<dbReference type="OrthoDB" id="421226at2759"/>
<keyword evidence="3" id="KW-0472">Membrane</keyword>
<dbReference type="InterPro" id="IPR014710">
    <property type="entry name" value="RmlC-like_jellyroll"/>
</dbReference>
<keyword evidence="2" id="KW-0407">Ion channel</keyword>
<keyword evidence="1" id="KW-0813">Transport</keyword>
<name>A0A6P5GSB2_ANACO</name>